<dbReference type="GO" id="GO:0030170">
    <property type="term" value="F:pyridoxal phosphate binding"/>
    <property type="evidence" value="ECO:0007669"/>
    <property type="project" value="TreeGrafter"/>
</dbReference>
<evidence type="ECO:0000256" key="5">
    <source>
        <dbReference type="ARBA" id="ARBA00049026"/>
    </source>
</evidence>
<evidence type="ECO:0000259" key="6">
    <source>
        <dbReference type="Pfam" id="PF02347"/>
    </source>
</evidence>
<dbReference type="NCBIfam" id="NF003346">
    <property type="entry name" value="PRK04366.1"/>
    <property type="match status" value="1"/>
</dbReference>
<dbReference type="Pfam" id="PF21478">
    <property type="entry name" value="GcvP2_C"/>
    <property type="match status" value="1"/>
</dbReference>
<sequence>MSGAADRPLTTDESDAMPLIFEKSRAGRRGLAIPNPGLPVPAVPAHLARKSAPRLPELAEPEVVRHFTKLSTRNFGIDSGFYPLGSCTMKYNPRVNERLVGLPGFRDIHPLAEDESVQGALELEWNLQEILRAVTGLDAVSLQPAAGSQGELTGLLVMKAYFESKGEGAQRRKIVIPDTAHGTNPASVAMTGFELTPVKTDARGNIDIEDLRGKVDENTAGLMLTNPSTLGLFDENISEIREIFRAVGALMYYDGANLNAVVGISRPGDMGFDVVHINLHKTFSQPHGGGGPGGGPIAVRDILEPFLPAPTVVRDGEAFRLEHDRPQSIGRVRGYSGPFGVFVRSYAFMRAWGPALREMSEVAVLNANYMRVRLQGAYDLPYDRLCMHEFVLSARNLKKEYGITATDVAKRLMDFGYHPPTVYFPLVVPEALMIEPTESEAKETLDAFCDVMLEIAREAADDPEVLKTAPHFRPVTRLDEVRAAKEPIVRFGFGS</sequence>
<dbReference type="FunFam" id="3.40.640.10:FF:000224">
    <property type="entry name" value="Probable glycine dehydrogenase (decarboxylating) subunit 2"/>
    <property type="match status" value="1"/>
</dbReference>
<dbReference type="Gene3D" id="3.90.1150.10">
    <property type="entry name" value="Aspartate Aminotransferase, domain 1"/>
    <property type="match status" value="1"/>
</dbReference>
<dbReference type="FunFam" id="3.90.1150.10:FF:000014">
    <property type="entry name" value="Probable glycine dehydrogenase (decarboxylating) subunit 2"/>
    <property type="match status" value="1"/>
</dbReference>
<dbReference type="HAMAP" id="MF_00713">
    <property type="entry name" value="GcvPB"/>
    <property type="match status" value="1"/>
</dbReference>
<dbReference type="InterPro" id="IPR015422">
    <property type="entry name" value="PyrdxlP-dep_Trfase_small"/>
</dbReference>
<proteinExistence type="inferred from homology"/>
<dbReference type="AlphaFoldDB" id="A0A6J6P878"/>
<dbReference type="InterPro" id="IPR015421">
    <property type="entry name" value="PyrdxlP-dep_Trfase_major"/>
</dbReference>
<organism evidence="8">
    <name type="scientific">freshwater metagenome</name>
    <dbReference type="NCBI Taxonomy" id="449393"/>
    <lineage>
        <taxon>unclassified sequences</taxon>
        <taxon>metagenomes</taxon>
        <taxon>ecological metagenomes</taxon>
    </lineage>
</organism>
<accession>A0A6J6P878</accession>
<dbReference type="SUPFAM" id="SSF53383">
    <property type="entry name" value="PLP-dependent transferases"/>
    <property type="match status" value="1"/>
</dbReference>
<dbReference type="Gene3D" id="3.40.640.10">
    <property type="entry name" value="Type I PLP-dependent aspartate aminotransferase-like (Major domain)"/>
    <property type="match status" value="1"/>
</dbReference>
<dbReference type="Gene3D" id="6.20.440.10">
    <property type="match status" value="1"/>
</dbReference>
<evidence type="ECO:0000256" key="4">
    <source>
        <dbReference type="ARBA" id="ARBA00023002"/>
    </source>
</evidence>
<dbReference type="InterPro" id="IPR049316">
    <property type="entry name" value="GDC-P_C"/>
</dbReference>
<dbReference type="InterPro" id="IPR020581">
    <property type="entry name" value="GDC_P"/>
</dbReference>
<name>A0A6J6P878_9ZZZZ</name>
<dbReference type="Pfam" id="PF02347">
    <property type="entry name" value="GDC-P"/>
    <property type="match status" value="1"/>
</dbReference>
<evidence type="ECO:0000256" key="3">
    <source>
        <dbReference type="ARBA" id="ARBA00022898"/>
    </source>
</evidence>
<protein>
    <recommendedName>
        <fullName evidence="2">glycine dehydrogenase (aminomethyl-transferring)</fullName>
        <ecNumber evidence="2">1.4.4.2</ecNumber>
    </recommendedName>
</protein>
<dbReference type="EC" id="1.4.4.2" evidence="2"/>
<dbReference type="InterPro" id="IPR015424">
    <property type="entry name" value="PyrdxlP-dep_Trfase"/>
</dbReference>
<dbReference type="PANTHER" id="PTHR11773">
    <property type="entry name" value="GLYCINE DEHYDROGENASE, DECARBOXYLATING"/>
    <property type="match status" value="1"/>
</dbReference>
<dbReference type="GO" id="GO:0019464">
    <property type="term" value="P:glycine decarboxylation via glycine cleavage system"/>
    <property type="evidence" value="ECO:0007669"/>
    <property type="project" value="InterPro"/>
</dbReference>
<evidence type="ECO:0000256" key="2">
    <source>
        <dbReference type="ARBA" id="ARBA00012134"/>
    </source>
</evidence>
<dbReference type="GO" id="GO:0004375">
    <property type="term" value="F:glycine dehydrogenase (decarboxylating) activity"/>
    <property type="evidence" value="ECO:0007669"/>
    <property type="project" value="UniProtKB-EC"/>
</dbReference>
<feature type="domain" description="Glycine dehydrogenase C-terminal" evidence="7">
    <location>
        <begin position="360"/>
        <end position="461"/>
    </location>
</feature>
<keyword evidence="3" id="KW-0663">Pyridoxal phosphate</keyword>
<dbReference type="PANTHER" id="PTHR11773:SF1">
    <property type="entry name" value="GLYCINE DEHYDROGENASE (DECARBOXYLATING), MITOCHONDRIAL"/>
    <property type="match status" value="1"/>
</dbReference>
<comment type="cofactor">
    <cofactor evidence="1">
        <name>pyridoxal 5'-phosphate</name>
        <dbReference type="ChEBI" id="CHEBI:597326"/>
    </cofactor>
</comment>
<reference evidence="8" key="1">
    <citation type="submission" date="2020-05" db="EMBL/GenBank/DDBJ databases">
        <authorList>
            <person name="Chiriac C."/>
            <person name="Salcher M."/>
            <person name="Ghai R."/>
            <person name="Kavagutti S V."/>
        </authorList>
    </citation>
    <scope>NUCLEOTIDE SEQUENCE</scope>
</reference>
<dbReference type="GO" id="GO:0016594">
    <property type="term" value="F:glycine binding"/>
    <property type="evidence" value="ECO:0007669"/>
    <property type="project" value="TreeGrafter"/>
</dbReference>
<evidence type="ECO:0000313" key="8">
    <source>
        <dbReference type="EMBL" id="CAB4695610.1"/>
    </source>
</evidence>
<dbReference type="EMBL" id="CAEZXP010000002">
    <property type="protein sequence ID" value="CAB4695610.1"/>
    <property type="molecule type" value="Genomic_DNA"/>
</dbReference>
<keyword evidence="4" id="KW-0560">Oxidoreductase</keyword>
<dbReference type="InterPro" id="IPR023012">
    <property type="entry name" value="GcvPB"/>
</dbReference>
<dbReference type="InterPro" id="IPR049315">
    <property type="entry name" value="GDC-P_N"/>
</dbReference>
<gene>
    <name evidence="8" type="ORF">UFOPK2399_01002</name>
</gene>
<dbReference type="GO" id="GO:0005960">
    <property type="term" value="C:glycine cleavage complex"/>
    <property type="evidence" value="ECO:0007669"/>
    <property type="project" value="TreeGrafter"/>
</dbReference>
<comment type="catalytic activity">
    <reaction evidence="5">
        <text>N(6)-[(R)-lipoyl]-L-lysyl-[glycine-cleavage complex H protein] + glycine + H(+) = N(6)-[(R)-S(8)-aminomethyldihydrolipoyl]-L-lysyl-[glycine-cleavage complex H protein] + CO2</text>
        <dbReference type="Rhea" id="RHEA:24304"/>
        <dbReference type="Rhea" id="RHEA-COMP:10494"/>
        <dbReference type="Rhea" id="RHEA-COMP:10495"/>
        <dbReference type="ChEBI" id="CHEBI:15378"/>
        <dbReference type="ChEBI" id="CHEBI:16526"/>
        <dbReference type="ChEBI" id="CHEBI:57305"/>
        <dbReference type="ChEBI" id="CHEBI:83099"/>
        <dbReference type="ChEBI" id="CHEBI:83143"/>
        <dbReference type="EC" id="1.4.4.2"/>
    </reaction>
</comment>
<dbReference type="GO" id="GO:0005829">
    <property type="term" value="C:cytosol"/>
    <property type="evidence" value="ECO:0007669"/>
    <property type="project" value="TreeGrafter"/>
</dbReference>
<evidence type="ECO:0000259" key="7">
    <source>
        <dbReference type="Pfam" id="PF21478"/>
    </source>
</evidence>
<evidence type="ECO:0000256" key="1">
    <source>
        <dbReference type="ARBA" id="ARBA00001933"/>
    </source>
</evidence>
<feature type="domain" description="Glycine cleavage system P-protein N-terminal" evidence="6">
    <location>
        <begin position="42"/>
        <end position="308"/>
    </location>
</feature>